<dbReference type="KEGG" id="tol:TOL_3356"/>
<dbReference type="EMBL" id="HF680312">
    <property type="protein sequence ID" value="CCU73746.1"/>
    <property type="molecule type" value="Genomic_DNA"/>
</dbReference>
<proteinExistence type="predicted"/>
<dbReference type="AlphaFoldDB" id="M5E8N7"/>
<accession>M5E8N7</accession>
<evidence type="ECO:0000313" key="1">
    <source>
        <dbReference type="EMBL" id="CCU73746.1"/>
    </source>
</evidence>
<dbReference type="Proteomes" id="UP000011866">
    <property type="component" value="Chromosome"/>
</dbReference>
<name>M5E8N7_9GAMM</name>
<protein>
    <submittedName>
        <fullName evidence="1">Uncharacterized protein</fullName>
    </submittedName>
</protein>
<evidence type="ECO:0000313" key="2">
    <source>
        <dbReference type="Proteomes" id="UP000011866"/>
    </source>
</evidence>
<sequence>MENVGADTVMAAANAKHFSFIIITQFVIFVLANTSDQWSIWQTPTECIKIQQGRSDR</sequence>
<dbReference type="HOGENOM" id="CLU_2995169_0_0_6"/>
<organism evidence="1 2">
    <name type="scientific">Thalassolituus oleivorans MIL-1</name>
    <dbReference type="NCBI Taxonomy" id="1298593"/>
    <lineage>
        <taxon>Bacteria</taxon>
        <taxon>Pseudomonadati</taxon>
        <taxon>Pseudomonadota</taxon>
        <taxon>Gammaproteobacteria</taxon>
        <taxon>Oceanospirillales</taxon>
        <taxon>Oceanospirillaceae</taxon>
        <taxon>Thalassolituus</taxon>
    </lineage>
</organism>
<keyword evidence="2" id="KW-1185">Reference proteome</keyword>
<reference evidence="1 2" key="1">
    <citation type="journal article" date="2013" name="Genome Announc.">
        <title>Genome Sequence of Thalassolituus oleivorans MIL-1 (DSM 14913T).</title>
        <authorList>
            <person name="Golyshin P.N."/>
            <person name="Werner J."/>
            <person name="Chernikova T.N."/>
            <person name="Tran H."/>
            <person name="Ferrer M."/>
            <person name="Yakimov M.M."/>
            <person name="Teeling H."/>
            <person name="Golyshina O.V."/>
        </authorList>
    </citation>
    <scope>NUCLEOTIDE SEQUENCE [LARGE SCALE GENOMIC DNA]</scope>
    <source>
        <strain evidence="1 2">MIL-1</strain>
    </source>
</reference>
<gene>
    <name evidence="1" type="ORF">TOL_3356</name>
</gene>